<dbReference type="GO" id="GO:0004352">
    <property type="term" value="F:glutamate dehydrogenase (NAD+) activity"/>
    <property type="evidence" value="ECO:0007669"/>
    <property type="project" value="InterPro"/>
</dbReference>
<dbReference type="Proteomes" id="UP000628442">
    <property type="component" value="Unassembled WGS sequence"/>
</dbReference>
<evidence type="ECO:0000259" key="2">
    <source>
        <dbReference type="Pfam" id="PF05088"/>
    </source>
</evidence>
<keyword evidence="1" id="KW-0560">Oxidoreductase</keyword>
<dbReference type="Gene3D" id="3.40.50.720">
    <property type="entry name" value="NAD(P)-binding Rossmann-like Domain"/>
    <property type="match status" value="1"/>
</dbReference>
<dbReference type="Pfam" id="PF21073">
    <property type="entry name" value="GDH_HM1"/>
    <property type="match status" value="1"/>
</dbReference>
<evidence type="ECO:0000313" key="7">
    <source>
        <dbReference type="EMBL" id="GGY44500.1"/>
    </source>
</evidence>
<dbReference type="Pfam" id="PF21074">
    <property type="entry name" value="GDH_C"/>
    <property type="match status" value="1"/>
</dbReference>
<dbReference type="InterPro" id="IPR049056">
    <property type="entry name" value="NAD_Glu_DH_HM3"/>
</dbReference>
<evidence type="ECO:0000313" key="9">
    <source>
        <dbReference type="Proteomes" id="UP000292307"/>
    </source>
</evidence>
<evidence type="ECO:0000313" key="8">
    <source>
        <dbReference type="EMBL" id="QBH99395.1"/>
    </source>
</evidence>
<name>A0A411WRK2_9BURK</name>
<feature type="domain" description="NAD-glutamate dehydrogenase catalytic" evidence="2">
    <location>
        <begin position="709"/>
        <end position="1206"/>
    </location>
</feature>
<dbReference type="SUPFAM" id="SSF51735">
    <property type="entry name" value="NAD(P)-binding Rossmann-fold domains"/>
    <property type="match status" value="1"/>
</dbReference>
<organism evidence="7 10">
    <name type="scientific">Pseudoduganella albidiflava</name>
    <dbReference type="NCBI Taxonomy" id="321983"/>
    <lineage>
        <taxon>Bacteria</taxon>
        <taxon>Pseudomonadati</taxon>
        <taxon>Pseudomonadota</taxon>
        <taxon>Betaproteobacteria</taxon>
        <taxon>Burkholderiales</taxon>
        <taxon>Oxalobacteraceae</taxon>
        <taxon>Telluria group</taxon>
        <taxon>Pseudoduganella</taxon>
    </lineage>
</organism>
<dbReference type="EMBL" id="CP036401">
    <property type="protein sequence ID" value="QBH99395.1"/>
    <property type="molecule type" value="Genomic_DNA"/>
</dbReference>
<keyword evidence="9" id="KW-1185">Reference proteome</keyword>
<evidence type="ECO:0000259" key="6">
    <source>
        <dbReference type="Pfam" id="PF21077"/>
    </source>
</evidence>
<dbReference type="SUPFAM" id="SSF53223">
    <property type="entry name" value="Aminoacid dehydrogenase-like, N-terminal domain"/>
    <property type="match status" value="1"/>
</dbReference>
<sequence length="1587" mass="172288">MTKMPQQLRSETLELVNTSGAMDHAAGNAPVGALIALWLKSLDDEDLADTLPASLAPVLVEGFTAAARRTGPGAQIATLRYADGRGGNATALLILNDDMPYLVDSIVMVLRRQKVQVNGVLNAVLPVSRDAAGAVTAVGDSGAHLESYVLCLLAEELADAPLRELQEGIETVARDAAVVKRDLPTMKNRFTTVADSVQAQGDEGAEAAAFLHWARDEGFEVHGYAYYHVKPGTHELERDLPSRIGVLQDTAHPVYGTCLANIPGDLDTLNRRGHILSIVKADVGGTLHRDQQLDFIGVRAADAGGNVLGEHCFIGLFTRAALLTPLARLPFARGRIAQVLKIANLRQEGFRAEKFIEILESLPRTEALEADPEWLAEVCSAVVSLYKQPRTKVFARRDVYARHLNVLVYLPRERYSASVAQALSRALQDSSGAAHVSSQTLVADGPLARLYLIAHAARYPLDLESDVQRPLLSILDGWHEGFSELADAVPDEHLRNDLRRLCATLPVDYVAATPPAVAFHDLDTILRNGASNRATVRIELASAANPATIRIYTLDKTPTLSSILPALHNAGVLIERERAHTIRTANGQRHYVTSLAVDATSAEKLARPGVAAVAEDLFAALFNDDIEDGRLNGLVVEGGLNPRQVQLVRAYMSYWRQTGTQFSVRYIAESLRRQPALVKEIVDAFEHRFDPRRGEEERTAARAQLVALKARVPQVNHADLEVILAALIDLILATVRTNYFQPSPELQNPDVLDVRDKVIFKFDTGRLAFLPEPKPYREIYVFSRRFEGVHLRGGPVARGGLRWSDRMEDYRTEVLGLVKAQMVKNAVIVPAGAKGGFVCKQMPAGAPREVVAAEGEAVYRMFIASLLEVTDNRVLGKIVPPADTVRYDDDDPYLVVAADKGTASFSDIANSIAVERGFWLGDAFASGGSNGYDHKKLGITAKGAFEAVKRHFYEMGHDMATTPFTVVGVGDMSGDVFGNGMLLSDKIRLLAAFDHRHIFLDPNPDTDRSFAERQRMFALPRSSWEDYDKSLISEGGGVYARSLRTIELSQQVREALQIAETSLTPEELMHRILLAPVDLFYNGGIGTYIKASTETNAQVKDRANDQLRVNGGELRCKVVGEGGNLGATQAGRIEFALAGGRIFTDAIDNSAGVDCSDHEVNAKIWLDVEVNAGLLTEEQRNRTLNDMTDDIVRLVLRDNTQQTRLLVRELQAQSDVTVQKGYAALIASLEEEGALSRELEMLPSVAELARRKGDNRGLTTPELAVVIANVKNRYKRLLGVLPLTGESWAEAVLRPYFPELLVATRSPLAHPLANAILATVLANEVVNRCGPLMIRNLAHDHGVAETDVILAWGKAWSALNLNPVFDTLDADALAVPREVAMAVDARSRSALRAVLEGVLAVPKDQLQGSGGIAELSRLFAEPGMAGRLAPAGTATEADAVPDLKPGFAEAWRALEGIEGVSAFLFAALSVQRPDGMDLPAFLALGTTLRAKAGIDALERGLHLPATSRSQEQLRSYAQQALRRTQQRLLAQVLARAAGHGTGAVDAVIASLNLPVFSAPADLEQAMLDVWTLSEAVNTGGYGMQKAA</sequence>
<dbReference type="Pfam" id="PF21078">
    <property type="entry name" value="GDH_HM3"/>
    <property type="match status" value="1"/>
</dbReference>
<dbReference type="Pfam" id="PF21076">
    <property type="entry name" value="GDH_ACT2"/>
    <property type="match status" value="1"/>
</dbReference>
<feature type="domain" description="NAD-glutamate dehydrogenase ACT3" evidence="6">
    <location>
        <begin position="543"/>
        <end position="605"/>
    </location>
</feature>
<feature type="domain" description="NAD-specific glutamate dehydrogenase C-terminal" evidence="3">
    <location>
        <begin position="1256"/>
        <end position="1535"/>
    </location>
</feature>
<reference evidence="8 9" key="2">
    <citation type="submission" date="2019-02" db="EMBL/GenBank/DDBJ databases">
        <title>Draft Genome Sequences of Six Type Strains of the Genus Massilia.</title>
        <authorList>
            <person name="Miess H."/>
            <person name="Frediansyhah A."/>
            <person name="Gross H."/>
        </authorList>
    </citation>
    <scope>NUCLEOTIDE SEQUENCE [LARGE SCALE GENOMIC DNA]</scope>
    <source>
        <strain evidence="8 9">DSM 17472</strain>
    </source>
</reference>
<feature type="domain" description="NAD-glutamate dehydrogenase N-terminal ACT1" evidence="4">
    <location>
        <begin position="35"/>
        <end position="168"/>
    </location>
</feature>
<proteinExistence type="predicted"/>
<dbReference type="OrthoDB" id="9758052at2"/>
<dbReference type="Proteomes" id="UP000292307">
    <property type="component" value="Chromosome"/>
</dbReference>
<reference evidence="7" key="1">
    <citation type="journal article" date="2014" name="Int. J. Syst. Evol. Microbiol.">
        <title>Complete genome sequence of Corynebacterium casei LMG S-19264T (=DSM 44701T), isolated from a smear-ripened cheese.</title>
        <authorList>
            <consortium name="US DOE Joint Genome Institute (JGI-PGF)"/>
            <person name="Walter F."/>
            <person name="Albersmeier A."/>
            <person name="Kalinowski J."/>
            <person name="Ruckert C."/>
        </authorList>
    </citation>
    <scope>NUCLEOTIDE SEQUENCE</scope>
    <source>
        <strain evidence="7">KCTC 12343</strain>
    </source>
</reference>
<evidence type="ECO:0000256" key="1">
    <source>
        <dbReference type="ARBA" id="ARBA00023002"/>
    </source>
</evidence>
<gene>
    <name evidence="8" type="ORF">EYF70_00025</name>
    <name evidence="7" type="ORF">GCM10007387_28040</name>
</gene>
<dbReference type="GO" id="GO:0006538">
    <property type="term" value="P:L-glutamate catabolic process"/>
    <property type="evidence" value="ECO:0007669"/>
    <property type="project" value="InterPro"/>
</dbReference>
<dbReference type="PANTHER" id="PTHR43403:SF1">
    <property type="entry name" value="NAD-SPECIFIC GLUTAMATE DEHYDROGENASE"/>
    <property type="match status" value="1"/>
</dbReference>
<dbReference type="InterPro" id="IPR049064">
    <property type="entry name" value="NAD_Glu_DH_ACT3"/>
</dbReference>
<feature type="domain" description="NAD-glutamate dehydrogenase ACT2" evidence="5">
    <location>
        <begin position="392"/>
        <end position="469"/>
    </location>
</feature>
<evidence type="ECO:0000259" key="3">
    <source>
        <dbReference type="Pfam" id="PF21074"/>
    </source>
</evidence>
<dbReference type="PANTHER" id="PTHR43403">
    <property type="entry name" value="NAD-SPECIFIC GLUTAMATE DEHYDROGENASE"/>
    <property type="match status" value="1"/>
</dbReference>
<dbReference type="Pfam" id="PF21075">
    <property type="entry name" value="GDH_ACT1"/>
    <property type="match status" value="1"/>
</dbReference>
<dbReference type="InterPro" id="IPR024727">
    <property type="entry name" value="NAD_Glu_DH_N_ACT1"/>
</dbReference>
<dbReference type="GO" id="GO:0004069">
    <property type="term" value="F:L-aspartate:2-oxoglutarate aminotransferase activity"/>
    <property type="evidence" value="ECO:0007669"/>
    <property type="project" value="InterPro"/>
</dbReference>
<evidence type="ECO:0000259" key="5">
    <source>
        <dbReference type="Pfam" id="PF21076"/>
    </source>
</evidence>
<evidence type="ECO:0000313" key="10">
    <source>
        <dbReference type="Proteomes" id="UP000628442"/>
    </source>
</evidence>
<dbReference type="EMBL" id="BMWV01000006">
    <property type="protein sequence ID" value="GGY44500.1"/>
    <property type="molecule type" value="Genomic_DNA"/>
</dbReference>
<dbReference type="InterPro" id="IPR049062">
    <property type="entry name" value="NAD_Glu_DH_ACT2"/>
</dbReference>
<dbReference type="InterPro" id="IPR048381">
    <property type="entry name" value="GDH_C"/>
</dbReference>
<protein>
    <submittedName>
        <fullName evidence="7 8">Glutamate dehydrogenase</fullName>
    </submittedName>
</protein>
<dbReference type="Pfam" id="PF21077">
    <property type="entry name" value="GDH_ACT3"/>
    <property type="match status" value="1"/>
</dbReference>
<accession>A0A411WRK2</accession>
<dbReference type="InterPro" id="IPR036291">
    <property type="entry name" value="NAD(P)-bd_dom_sf"/>
</dbReference>
<dbReference type="PIRSF" id="PIRSF036761">
    <property type="entry name" value="GDH_Mll4104"/>
    <property type="match status" value="1"/>
</dbReference>
<dbReference type="InterPro" id="IPR028971">
    <property type="entry name" value="NAD-GDH_cat"/>
</dbReference>
<dbReference type="Pfam" id="PF05088">
    <property type="entry name" value="Bac_GDH_CD"/>
    <property type="match status" value="1"/>
</dbReference>
<evidence type="ECO:0000259" key="4">
    <source>
        <dbReference type="Pfam" id="PF21075"/>
    </source>
</evidence>
<dbReference type="InterPro" id="IPR049059">
    <property type="entry name" value="NAD_Glu_DH_HM1"/>
</dbReference>
<dbReference type="InterPro" id="IPR007780">
    <property type="entry name" value="NAD_Glu_DH_bac"/>
</dbReference>
<dbReference type="RefSeq" id="WP_131143552.1">
    <property type="nucleotide sequence ID" value="NZ_BMWV01000006.1"/>
</dbReference>
<reference evidence="7" key="3">
    <citation type="submission" date="2022-12" db="EMBL/GenBank/DDBJ databases">
        <authorList>
            <person name="Sun Q."/>
            <person name="Kim S."/>
        </authorList>
    </citation>
    <scope>NUCLEOTIDE SEQUENCE</scope>
    <source>
        <strain evidence="7">KCTC 12343</strain>
    </source>
</reference>
<dbReference type="InterPro" id="IPR046346">
    <property type="entry name" value="Aminoacid_DH-like_N_sf"/>
</dbReference>